<dbReference type="SUPFAM" id="SSF47473">
    <property type="entry name" value="EF-hand"/>
    <property type="match status" value="1"/>
</dbReference>
<organism evidence="1 2">
    <name type="scientific">Acer negundo</name>
    <name type="common">Box elder</name>
    <dbReference type="NCBI Taxonomy" id="4023"/>
    <lineage>
        <taxon>Eukaryota</taxon>
        <taxon>Viridiplantae</taxon>
        <taxon>Streptophyta</taxon>
        <taxon>Embryophyta</taxon>
        <taxon>Tracheophyta</taxon>
        <taxon>Spermatophyta</taxon>
        <taxon>Magnoliopsida</taxon>
        <taxon>eudicotyledons</taxon>
        <taxon>Gunneridae</taxon>
        <taxon>Pentapetalae</taxon>
        <taxon>rosids</taxon>
        <taxon>malvids</taxon>
        <taxon>Sapindales</taxon>
        <taxon>Sapindaceae</taxon>
        <taxon>Hippocastanoideae</taxon>
        <taxon>Acereae</taxon>
        <taxon>Acer</taxon>
    </lineage>
</organism>
<comment type="caution">
    <text evidence="1">The sequence shown here is derived from an EMBL/GenBank/DDBJ whole genome shotgun (WGS) entry which is preliminary data.</text>
</comment>
<name>A0AAD5IK72_ACENE</name>
<evidence type="ECO:0000313" key="2">
    <source>
        <dbReference type="Proteomes" id="UP001064489"/>
    </source>
</evidence>
<dbReference type="AlphaFoldDB" id="A0AAD5IK72"/>
<dbReference type="Proteomes" id="UP001064489">
    <property type="component" value="Chromosome 10"/>
</dbReference>
<gene>
    <name evidence="1" type="ORF">LWI28_023009</name>
</gene>
<dbReference type="EMBL" id="JAJSOW010000105">
    <property type="protein sequence ID" value="KAI9165927.1"/>
    <property type="molecule type" value="Genomic_DNA"/>
</dbReference>
<reference evidence="1" key="2">
    <citation type="submission" date="2023-02" db="EMBL/GenBank/DDBJ databases">
        <authorList>
            <person name="Swenson N.G."/>
            <person name="Wegrzyn J.L."/>
            <person name="Mcevoy S.L."/>
        </authorList>
    </citation>
    <scope>NUCLEOTIDE SEQUENCE</scope>
    <source>
        <strain evidence="1">91603</strain>
        <tissue evidence="1">Leaf</tissue>
    </source>
</reference>
<evidence type="ECO:0000313" key="1">
    <source>
        <dbReference type="EMBL" id="KAI9165927.1"/>
    </source>
</evidence>
<reference evidence="1" key="1">
    <citation type="journal article" date="2022" name="Plant J.">
        <title>Strategies of tolerance reflected in two North American maple genomes.</title>
        <authorList>
            <person name="McEvoy S.L."/>
            <person name="Sezen U.U."/>
            <person name="Trouern-Trend A."/>
            <person name="McMahon S.M."/>
            <person name="Schaberg P.G."/>
            <person name="Yang J."/>
            <person name="Wegrzyn J.L."/>
            <person name="Swenson N.G."/>
        </authorList>
    </citation>
    <scope>NUCLEOTIDE SEQUENCE</scope>
    <source>
        <strain evidence="1">91603</strain>
    </source>
</reference>
<proteinExistence type="predicted"/>
<keyword evidence="2" id="KW-1185">Reference proteome</keyword>
<accession>A0AAD5IK72</accession>
<sequence>MGTKITRVPVSKGQPIGQIVRFEMDFREMVSSRNVGIALKETFSKENMEAGFGKGLHGVTPKVIPELEIRVGKVHARKFRVTEVDPSKDVNAAFMKYREGGAHMTADQLWRFLAEVRLEGGDGCMSVLKAENVVELVLTTRHHLDKFTRNTLTLDDFHHYLFSAYLNSPSKDQMKR</sequence>
<dbReference type="Gene3D" id="1.10.238.10">
    <property type="entry name" value="EF-hand"/>
    <property type="match status" value="1"/>
</dbReference>
<dbReference type="InterPro" id="IPR011992">
    <property type="entry name" value="EF-hand-dom_pair"/>
</dbReference>
<protein>
    <submittedName>
        <fullName evidence="1">Uncharacterized protein</fullName>
    </submittedName>
</protein>